<reference evidence="2 3" key="1">
    <citation type="submission" date="2021-06" db="EMBL/GenBank/DDBJ databases">
        <authorList>
            <person name="Palmer J.M."/>
        </authorList>
    </citation>
    <scope>NUCLEOTIDE SEQUENCE [LARGE SCALE GENOMIC DNA]</scope>
    <source>
        <strain evidence="2 3">GA_2019</strain>
        <tissue evidence="2">Muscle</tissue>
    </source>
</reference>
<organism evidence="2 3">
    <name type="scientific">Goodea atripinnis</name>
    <dbReference type="NCBI Taxonomy" id="208336"/>
    <lineage>
        <taxon>Eukaryota</taxon>
        <taxon>Metazoa</taxon>
        <taxon>Chordata</taxon>
        <taxon>Craniata</taxon>
        <taxon>Vertebrata</taxon>
        <taxon>Euteleostomi</taxon>
        <taxon>Actinopterygii</taxon>
        <taxon>Neopterygii</taxon>
        <taxon>Teleostei</taxon>
        <taxon>Neoteleostei</taxon>
        <taxon>Acanthomorphata</taxon>
        <taxon>Ovalentaria</taxon>
        <taxon>Atherinomorphae</taxon>
        <taxon>Cyprinodontiformes</taxon>
        <taxon>Goodeidae</taxon>
        <taxon>Goodea</taxon>
    </lineage>
</organism>
<feature type="transmembrane region" description="Helical" evidence="1">
    <location>
        <begin position="36"/>
        <end position="57"/>
    </location>
</feature>
<evidence type="ECO:0000313" key="2">
    <source>
        <dbReference type="EMBL" id="MEQ2159290.1"/>
    </source>
</evidence>
<keyword evidence="1" id="KW-0812">Transmembrane</keyword>
<dbReference type="EMBL" id="JAHRIO010002075">
    <property type="protein sequence ID" value="MEQ2159290.1"/>
    <property type="molecule type" value="Genomic_DNA"/>
</dbReference>
<sequence length="119" mass="13718">MESIQQHLCIAGVCLMTSLEKAAIEMVFRELRKQKVFVNCFFFLVIFVCGVEIKMAFLEKLSCQWLYCLWRIVVINFTRTCSSGALSWKEGRLIGRTRDLHLSFSSSLTSEHRMGQGTQ</sequence>
<gene>
    <name evidence="2" type="ORF">GOODEAATRI_021356</name>
</gene>
<name>A0ABV0MJL1_9TELE</name>
<proteinExistence type="predicted"/>
<keyword evidence="1" id="KW-0472">Membrane</keyword>
<comment type="caution">
    <text evidence="2">The sequence shown here is derived from an EMBL/GenBank/DDBJ whole genome shotgun (WGS) entry which is preliminary data.</text>
</comment>
<keyword evidence="3" id="KW-1185">Reference proteome</keyword>
<protein>
    <submittedName>
        <fullName evidence="2">Uncharacterized protein</fullName>
    </submittedName>
</protein>
<evidence type="ECO:0000256" key="1">
    <source>
        <dbReference type="SAM" id="Phobius"/>
    </source>
</evidence>
<evidence type="ECO:0000313" key="3">
    <source>
        <dbReference type="Proteomes" id="UP001476798"/>
    </source>
</evidence>
<accession>A0ABV0MJL1</accession>
<dbReference type="Proteomes" id="UP001476798">
    <property type="component" value="Unassembled WGS sequence"/>
</dbReference>
<keyword evidence="1" id="KW-1133">Transmembrane helix</keyword>